<dbReference type="SUPFAM" id="SSF52151">
    <property type="entry name" value="FabD/lysophospholipase-like"/>
    <property type="match status" value="1"/>
</dbReference>
<dbReference type="SUPFAM" id="SSF53901">
    <property type="entry name" value="Thiolase-like"/>
    <property type="match status" value="1"/>
</dbReference>
<dbReference type="PROSITE" id="PS00012">
    <property type="entry name" value="PHOSPHOPANTETHEINE"/>
    <property type="match status" value="1"/>
</dbReference>
<dbReference type="Gene3D" id="3.40.47.10">
    <property type="match status" value="1"/>
</dbReference>
<dbReference type="RefSeq" id="WP_045313409.1">
    <property type="nucleotide sequence ID" value="NZ_JYJG01000149.1"/>
</dbReference>
<dbReference type="SUPFAM" id="SSF52777">
    <property type="entry name" value="CoA-dependent acyltransferases"/>
    <property type="match status" value="2"/>
</dbReference>
<dbReference type="Gene3D" id="1.10.1200.10">
    <property type="entry name" value="ACP-like"/>
    <property type="match status" value="1"/>
</dbReference>
<accession>A0A0F0GU31</accession>
<keyword evidence="4" id="KW-0597">Phosphoprotein</keyword>
<evidence type="ECO:0000256" key="1">
    <source>
        <dbReference type="ARBA" id="ARBA00001957"/>
    </source>
</evidence>
<evidence type="ECO:0000259" key="8">
    <source>
        <dbReference type="PROSITE" id="PS52004"/>
    </source>
</evidence>
<dbReference type="InterPro" id="IPR032821">
    <property type="entry name" value="PKS_assoc"/>
</dbReference>
<gene>
    <name evidence="9" type="ORF">UK23_21665</name>
</gene>
<dbReference type="InterPro" id="IPR009081">
    <property type="entry name" value="PP-bd_ACP"/>
</dbReference>
<keyword evidence="5" id="KW-0436">Ligase</keyword>
<sequence length="2099" mass="222161">MNQPLLAVTAVSCRFPGAPNASEFWRLLAGGREGLTRLTEADLRRAGVPASLLGHPSYVPVAGLIEGQDLFDPAAFGLTANEAALLDPQQRLFLECCWHALESAGHGHGAGAGAVGVFAGAAHSAYLMSNLAHRYSPVGGGADPVGSLQTAMATVTDYLPLQVAHRLDLRGPAVAVNSTCSTSLVAVHLAAQSLLAGECDTALAGGVSLTVPQGQGYLHVPDAMFSVDGRTRAFSADGTGIVYSQGVGVAVLRRLDDAIADRDPVLAVLHGSAVNNDGASKVGFTAPSVSGQARVIAEALGVAGVGPREVSYVEAHGTGTRLGDPIEVAALKKVFGAGPAWCGLGSVKSNIGHTNSAAGIAGFIKTVLALRHGLIPPTLHATPVNPDLGLDGSPFDVVTEARSWSGVRRAGVSSFGIGGTNAHVVLGEPPVRAATPKADVPRLIVLSAHGERALSAAASALAGADEDPADISHTLRNGRKAHRTRLAAVVSGHDELARVRAVSGREAGDTAPRVIFAFPGGGSQHPGMGAQTYRSEPEFAAVIDDQAELLIPLLGADIRDVVLGSDAELARDPAVGLPALFAVCLAQAILLRTWGITPDVLLGHSLGEYAAATVAGVFSPAEAAEVVAARSIGMAEAAGRGVMLAVTADVSYVRAALAAHPSIDLAVINTEDACVVAGPRDDIAVFAAALKGEGIDSEELSLDAAAHSRLVEPAVPRLRAALTRLRPNPPALPVVSTLTGRLATTELTDPEHWVNHLRSTVDFSGALRAAVQDGPAVLVQIGPGASLAALARRHGLPGLIDTVAGFPRDGERAAMLGVAGTLWSRGVPVDLAAVDRAGGARVALPEYPFDRLRCWVDPPENMPATASGASVDEPLQLPTWNRAEPLPSTTPIEGRWLVVGDDDGVVRAALTARGAEVLSEVDGQGLDGVVSLVGARRCDGVAEHVEWTVRETGRIAAAVAEQPPRYWVQVTVGAQQVESADRPDAAVASVLALPRVLAQEMPALHWRSLDLDGEVRPDVIAAEVADLSRDGGRPAEIAVRGALRWRRGMTVWRPDDRSVPGLGVVLVIGGGGDVGLTTAEHLASAHGATVVVTSRTAAGDRARRVGELAERGLAVSLRQVDASDLEATRALLTELVALHGRIDLVVHAAGVVASAGVGPLRTLGPDVVQAHVRAKVRGALVLEEALAGLPSRPRAVLLMSSATTLVGGLGLGPYAAANRFLDAMAEQRRGDTTTWFSVAWDGWRVGPDGGERTVAIWHSLGARDGMRSLDRLLAAAFHGHLPPVIGVSPGDLNERMAVQSGNGAEMPESSGDSEKLLCSLWTDVLGFEVRDTNADFFALGGHSLLATGMLARLRDEHGVDLRLSDLLAQPTIAGLAPLVSVRAPERPVTRPEPAPREEDDFPLTPVQRAYWAGRNNARLGGVACHFYLEYDCQDLDLDRYQAAWRAVIDRHPMLRTVVTREGRNLTFDRVPPYRIRRHDLTRTEEPQREQKLAALRERIAHRVPRHDRWPLVEIQAATLPRGRTRLFIGVDVLVCDVASYLIADREVRLLYTNPAYDLPALGVTFAQYVAEAERAASASESARARDYWLARLPGLPEAPVLPAAGSPGPRRFHRLAARLEPERWNAVKRRAGELGVTPTAVLLTAYAEALGEWSGTERFALTLTRYDRRQVHPDVNRLVGDFTTLQIHEVESATAGTFGERARATQRRLFADLDHGAFSGLDVLAEKSASDGKSCLVPVVFTGAVGVEDLLEEPHDLDWAGEQVYAVSQTPQVVLDHQVYVQRGALLVQWDVLEPEVDPVRAEQVFGRYVRRLRELAGPPDNAIVFQQGTTRPLFLLHPSGGDVLCYAELAGQLGQHQTVVTLTDPELAGLDAPRDMPALVRQYVDAVRACQPEGPYRLGGWSMGGTVAHEVAVELTRAGDEVELVVLIDSNLPQHITEITPAPGSDVDGEVCLRFMRSLEAARGIDLGADDALAALTPAARREVIAARLRDHGLGASTTDLRLSVFARHLRMLADHAARPLDAATRVLLFRGCRPSPRNAGIGMGVDDVSSADLGWTPYVDGHLETVDVDAHHYSVLQETAVGVIAARLRDELEESDV</sequence>
<evidence type="ECO:0000256" key="2">
    <source>
        <dbReference type="ARBA" id="ARBA00004924"/>
    </source>
</evidence>
<dbReference type="InterPro" id="IPR016035">
    <property type="entry name" value="Acyl_Trfase/lysoPLipase"/>
</dbReference>
<dbReference type="InterPro" id="IPR013968">
    <property type="entry name" value="PKS_KR"/>
</dbReference>
<dbReference type="FunFam" id="3.30.559.10:FF:000023">
    <property type="entry name" value="Non-ribosomal peptide synthetase"/>
    <property type="match status" value="1"/>
</dbReference>
<proteinExistence type="predicted"/>
<dbReference type="GO" id="GO:0016874">
    <property type="term" value="F:ligase activity"/>
    <property type="evidence" value="ECO:0007669"/>
    <property type="project" value="UniProtKB-KW"/>
</dbReference>
<dbReference type="InterPro" id="IPR001227">
    <property type="entry name" value="Ac_transferase_dom_sf"/>
</dbReference>
<dbReference type="Pfam" id="PF00550">
    <property type="entry name" value="PP-binding"/>
    <property type="match status" value="1"/>
</dbReference>
<dbReference type="Pfam" id="PF00668">
    <property type="entry name" value="Condensation"/>
    <property type="match status" value="1"/>
</dbReference>
<dbReference type="Gene3D" id="3.40.366.10">
    <property type="entry name" value="Malonyl-Coenzyme A Acyl Carrier Protein, domain 2"/>
    <property type="match status" value="1"/>
</dbReference>
<dbReference type="SMART" id="SM00827">
    <property type="entry name" value="PKS_AT"/>
    <property type="match status" value="1"/>
</dbReference>
<dbReference type="GO" id="GO:0006633">
    <property type="term" value="P:fatty acid biosynthetic process"/>
    <property type="evidence" value="ECO:0007669"/>
    <property type="project" value="TreeGrafter"/>
</dbReference>
<dbReference type="PROSITE" id="PS00098">
    <property type="entry name" value="THIOLASE_1"/>
    <property type="match status" value="1"/>
</dbReference>
<evidence type="ECO:0000259" key="7">
    <source>
        <dbReference type="PROSITE" id="PS50075"/>
    </source>
</evidence>
<dbReference type="PROSITE" id="PS52004">
    <property type="entry name" value="KS3_2"/>
    <property type="match status" value="1"/>
</dbReference>
<dbReference type="InterPro" id="IPR014031">
    <property type="entry name" value="Ketoacyl_synth_C"/>
</dbReference>
<dbReference type="InterPro" id="IPR036291">
    <property type="entry name" value="NAD(P)-bd_dom_sf"/>
</dbReference>
<dbReference type="InterPro" id="IPR020841">
    <property type="entry name" value="PKS_Beta-ketoAc_synthase_dom"/>
</dbReference>
<protein>
    <submittedName>
        <fullName evidence="9">Uncharacterized protein</fullName>
    </submittedName>
</protein>
<dbReference type="Pfam" id="PF00698">
    <property type="entry name" value="Acyl_transf_1"/>
    <property type="match status" value="1"/>
</dbReference>
<dbReference type="Pfam" id="PF00109">
    <property type="entry name" value="ketoacyl-synt"/>
    <property type="match status" value="1"/>
</dbReference>
<dbReference type="Gene3D" id="3.30.559.10">
    <property type="entry name" value="Chloramphenicol acetyltransferase-like domain"/>
    <property type="match status" value="1"/>
</dbReference>
<dbReference type="CDD" id="cd19535">
    <property type="entry name" value="Cyc_NRPS"/>
    <property type="match status" value="1"/>
</dbReference>
<evidence type="ECO:0000256" key="6">
    <source>
        <dbReference type="ARBA" id="ARBA00022679"/>
    </source>
</evidence>
<dbReference type="Pfam" id="PF16197">
    <property type="entry name" value="KAsynt_C_assoc"/>
    <property type="match status" value="1"/>
</dbReference>
<dbReference type="SUPFAM" id="SSF53474">
    <property type="entry name" value="alpha/beta-Hydrolases"/>
    <property type="match status" value="1"/>
</dbReference>
<dbReference type="Pfam" id="PF08659">
    <property type="entry name" value="KR"/>
    <property type="match status" value="1"/>
</dbReference>
<dbReference type="PATRIC" id="fig|68170.10.peg.5402"/>
<dbReference type="SMART" id="SM00822">
    <property type="entry name" value="PKS_KR"/>
    <property type="match status" value="1"/>
</dbReference>
<evidence type="ECO:0000313" key="9">
    <source>
        <dbReference type="EMBL" id="KJK46969.1"/>
    </source>
</evidence>
<dbReference type="GO" id="GO:0071770">
    <property type="term" value="P:DIM/DIP cell wall layer assembly"/>
    <property type="evidence" value="ECO:0007669"/>
    <property type="project" value="TreeGrafter"/>
</dbReference>
<reference evidence="9 10" key="1">
    <citation type="submission" date="2015-02" db="EMBL/GenBank/DDBJ databases">
        <authorList>
            <person name="Ju K.-S."/>
            <person name="Doroghazi J.R."/>
            <person name="Metcalf W."/>
        </authorList>
    </citation>
    <scope>NUCLEOTIDE SEQUENCE [LARGE SCALE GENOMIC DNA]</scope>
    <source>
        <strain evidence="9 10">NRRL B-16140</strain>
    </source>
</reference>
<evidence type="ECO:0000313" key="10">
    <source>
        <dbReference type="Proteomes" id="UP000033393"/>
    </source>
</evidence>
<dbReference type="InterPro" id="IPR016039">
    <property type="entry name" value="Thiolase-like"/>
</dbReference>
<dbReference type="GO" id="GO:0004312">
    <property type="term" value="F:fatty acid synthase activity"/>
    <property type="evidence" value="ECO:0007669"/>
    <property type="project" value="TreeGrafter"/>
</dbReference>
<evidence type="ECO:0000256" key="3">
    <source>
        <dbReference type="ARBA" id="ARBA00022450"/>
    </source>
</evidence>
<dbReference type="SUPFAM" id="SSF51735">
    <property type="entry name" value="NAD(P)-binding Rossmann-fold domains"/>
    <property type="match status" value="2"/>
</dbReference>
<comment type="pathway">
    <text evidence="2">Siderophore biosynthesis.</text>
</comment>
<dbReference type="InterPro" id="IPR006162">
    <property type="entry name" value="Ppantetheine_attach_site"/>
</dbReference>
<dbReference type="EMBL" id="JYJG01000149">
    <property type="protein sequence ID" value="KJK46969.1"/>
    <property type="molecule type" value="Genomic_DNA"/>
</dbReference>
<dbReference type="Gene3D" id="3.40.50.720">
    <property type="entry name" value="NAD(P)-binding Rossmann-like Domain"/>
    <property type="match status" value="1"/>
</dbReference>
<dbReference type="InterPro" id="IPR001031">
    <property type="entry name" value="Thioesterase"/>
</dbReference>
<dbReference type="GO" id="GO:0005737">
    <property type="term" value="C:cytoplasm"/>
    <property type="evidence" value="ECO:0007669"/>
    <property type="project" value="TreeGrafter"/>
</dbReference>
<dbReference type="InterPro" id="IPR057326">
    <property type="entry name" value="KR_dom"/>
</dbReference>
<organism evidence="9 10">
    <name type="scientific">Lentzea aerocolonigenes</name>
    <name type="common">Lechevalieria aerocolonigenes</name>
    <name type="synonym">Saccharothrix aerocolonigenes</name>
    <dbReference type="NCBI Taxonomy" id="68170"/>
    <lineage>
        <taxon>Bacteria</taxon>
        <taxon>Bacillati</taxon>
        <taxon>Actinomycetota</taxon>
        <taxon>Actinomycetes</taxon>
        <taxon>Pseudonocardiales</taxon>
        <taxon>Pseudonocardiaceae</taxon>
        <taxon>Lentzea</taxon>
    </lineage>
</organism>
<dbReference type="Pfam" id="PF00975">
    <property type="entry name" value="Thioesterase"/>
    <property type="match status" value="1"/>
</dbReference>
<dbReference type="SMART" id="SM00825">
    <property type="entry name" value="PKS_KS"/>
    <property type="match status" value="1"/>
</dbReference>
<dbReference type="SMART" id="SM00824">
    <property type="entry name" value="PKS_TE"/>
    <property type="match status" value="1"/>
</dbReference>
<feature type="domain" description="Carrier" evidence="7">
    <location>
        <begin position="1308"/>
        <end position="1383"/>
    </location>
</feature>
<dbReference type="GO" id="GO:0031177">
    <property type="term" value="F:phosphopantetheine binding"/>
    <property type="evidence" value="ECO:0007669"/>
    <property type="project" value="InterPro"/>
</dbReference>
<name>A0A0F0GU31_LENAE</name>
<dbReference type="InterPro" id="IPR050091">
    <property type="entry name" value="PKS_NRPS_Biosynth_Enz"/>
</dbReference>
<dbReference type="FunFam" id="3.30.559.30:FF:000006">
    <property type="entry name" value="Yersiniabactin polyketide/non-ribosomal peptide synthetase"/>
    <property type="match status" value="1"/>
</dbReference>
<dbReference type="PANTHER" id="PTHR43775">
    <property type="entry name" value="FATTY ACID SYNTHASE"/>
    <property type="match status" value="1"/>
</dbReference>
<dbReference type="InterPro" id="IPR029058">
    <property type="entry name" value="AB_hydrolase_fold"/>
</dbReference>
<dbReference type="Gene3D" id="3.30.70.3290">
    <property type="match status" value="1"/>
</dbReference>
<dbReference type="InterPro" id="IPR020615">
    <property type="entry name" value="Thiolase_acyl_enz_int_AS"/>
</dbReference>
<dbReference type="InterPro" id="IPR020802">
    <property type="entry name" value="TesA-like"/>
</dbReference>
<dbReference type="InterPro" id="IPR023213">
    <property type="entry name" value="CAT-like_dom_sf"/>
</dbReference>
<keyword evidence="3" id="KW-0596">Phosphopantetheine</keyword>
<dbReference type="SUPFAM" id="SSF47336">
    <property type="entry name" value="ACP-like"/>
    <property type="match status" value="1"/>
</dbReference>
<dbReference type="InterPro" id="IPR001242">
    <property type="entry name" value="Condensation_dom"/>
</dbReference>
<evidence type="ECO:0000256" key="5">
    <source>
        <dbReference type="ARBA" id="ARBA00022598"/>
    </source>
</evidence>
<keyword evidence="6" id="KW-0808">Transferase</keyword>
<dbReference type="InterPro" id="IPR014043">
    <property type="entry name" value="Acyl_transferase_dom"/>
</dbReference>
<dbReference type="InterPro" id="IPR036736">
    <property type="entry name" value="ACP-like_sf"/>
</dbReference>
<dbReference type="SMART" id="SM00823">
    <property type="entry name" value="PKS_PP"/>
    <property type="match status" value="1"/>
</dbReference>
<keyword evidence="10" id="KW-1185">Reference proteome</keyword>
<dbReference type="Proteomes" id="UP000033393">
    <property type="component" value="Unassembled WGS sequence"/>
</dbReference>
<dbReference type="SUPFAM" id="SSF55048">
    <property type="entry name" value="Probable ACP-binding domain of malonyl-CoA ACP transacylase"/>
    <property type="match status" value="1"/>
</dbReference>
<comment type="cofactor">
    <cofactor evidence="1">
        <name>pantetheine 4'-phosphate</name>
        <dbReference type="ChEBI" id="CHEBI:47942"/>
    </cofactor>
</comment>
<evidence type="ECO:0000256" key="4">
    <source>
        <dbReference type="ARBA" id="ARBA00022553"/>
    </source>
</evidence>
<dbReference type="InterPro" id="IPR014030">
    <property type="entry name" value="Ketoacyl_synth_N"/>
</dbReference>
<dbReference type="InterPro" id="IPR016036">
    <property type="entry name" value="Malonyl_transacylase_ACP-bd"/>
</dbReference>
<dbReference type="CDD" id="cd00833">
    <property type="entry name" value="PKS"/>
    <property type="match status" value="1"/>
</dbReference>
<dbReference type="Pfam" id="PF02801">
    <property type="entry name" value="Ketoacyl-synt_C"/>
    <property type="match status" value="1"/>
</dbReference>
<dbReference type="GO" id="GO:0005886">
    <property type="term" value="C:plasma membrane"/>
    <property type="evidence" value="ECO:0007669"/>
    <property type="project" value="TreeGrafter"/>
</dbReference>
<comment type="caution">
    <text evidence="9">The sequence shown here is derived from an EMBL/GenBank/DDBJ whole genome shotgun (WGS) entry which is preliminary data.</text>
</comment>
<dbReference type="PROSITE" id="PS50075">
    <property type="entry name" value="CARRIER"/>
    <property type="match status" value="1"/>
</dbReference>
<dbReference type="InterPro" id="IPR057737">
    <property type="entry name" value="Condensation_MtbB-like"/>
</dbReference>
<dbReference type="Gene3D" id="3.30.559.30">
    <property type="entry name" value="Nonribosomal peptide synthetase, condensation domain"/>
    <property type="match status" value="1"/>
</dbReference>
<dbReference type="PANTHER" id="PTHR43775:SF37">
    <property type="entry name" value="SI:DKEY-61P9.11"/>
    <property type="match status" value="1"/>
</dbReference>
<dbReference type="OrthoDB" id="2472181at2"/>
<dbReference type="InterPro" id="IPR020806">
    <property type="entry name" value="PKS_PP-bd"/>
</dbReference>
<feature type="domain" description="Ketosynthase family 3 (KS3)" evidence="8">
    <location>
        <begin position="3"/>
        <end position="428"/>
    </location>
</feature>
<dbReference type="Gene3D" id="3.40.50.1820">
    <property type="entry name" value="alpha/beta hydrolase"/>
    <property type="match status" value="1"/>
</dbReference>